<dbReference type="PANTHER" id="PTHR46018:SF2">
    <property type="entry name" value="ZINC PHOSPHODIESTERASE ELAC PROTEIN 1"/>
    <property type="match status" value="1"/>
</dbReference>
<accession>A0ABX3P808</accession>
<dbReference type="Gene3D" id="3.60.15.10">
    <property type="entry name" value="Ribonuclease Z/Hydroxyacylglutathione hydrolase-like"/>
    <property type="match status" value="1"/>
</dbReference>
<organism evidence="2 3">
    <name type="scientific">Xaviernesmea rhizosphaerae</name>
    <dbReference type="NCBI Taxonomy" id="1672749"/>
    <lineage>
        <taxon>Bacteria</taxon>
        <taxon>Pseudomonadati</taxon>
        <taxon>Pseudomonadota</taxon>
        <taxon>Alphaproteobacteria</taxon>
        <taxon>Hyphomicrobiales</taxon>
        <taxon>Rhizobiaceae</taxon>
        <taxon>Rhizobium/Agrobacterium group</taxon>
        <taxon>Xaviernesmea</taxon>
    </lineage>
</organism>
<comment type="caution">
    <text evidence="2">The sequence shown here is derived from an EMBL/GenBank/DDBJ whole genome shotgun (WGS) entry which is preliminary data.</text>
</comment>
<sequence length="287" mass="31519">MARRRHGCVRSVTKSRFTVRFWGVRGSLPVSGAAFQTYGGNTICIEMRCGDHCLIFDAGSGLMPAGLALQAEGVSRFDLFFSHSHYDHILGLPFFPPIYDRQSCVTFWSGHLAGKMTTSAMIAEFMRPPWFPVSPDICCAALKTRDFHPGDTLSPVAGVTLKTGMLNHPGGAVGYRVDWDGRSVAMITDTEHEPDRLDPTVLALIEKTDLFIYDASYTEAEMPRYRGYGHSSWQQAVRLAKAAGAARVALIHHSPKRSDGELDAIHLSAQSEFPGAFVARDGQVLDL</sequence>
<dbReference type="InterPro" id="IPR036866">
    <property type="entry name" value="RibonucZ/Hydroxyglut_hydro"/>
</dbReference>
<gene>
    <name evidence="2" type="ORF">BTR14_20015</name>
</gene>
<proteinExistence type="predicted"/>
<dbReference type="SUPFAM" id="SSF56281">
    <property type="entry name" value="Metallo-hydrolase/oxidoreductase"/>
    <property type="match status" value="1"/>
</dbReference>
<dbReference type="Proteomes" id="UP000192652">
    <property type="component" value="Unassembled WGS sequence"/>
</dbReference>
<dbReference type="EMBL" id="MSPX01000022">
    <property type="protein sequence ID" value="OQP84242.1"/>
    <property type="molecule type" value="Genomic_DNA"/>
</dbReference>
<dbReference type="PANTHER" id="PTHR46018">
    <property type="entry name" value="ZINC PHOSPHODIESTERASE ELAC PROTEIN 1"/>
    <property type="match status" value="1"/>
</dbReference>
<dbReference type="Pfam" id="PF12706">
    <property type="entry name" value="Lactamase_B_2"/>
    <property type="match status" value="1"/>
</dbReference>
<evidence type="ECO:0000313" key="2">
    <source>
        <dbReference type="EMBL" id="OQP84242.1"/>
    </source>
</evidence>
<reference evidence="2 3" key="1">
    <citation type="journal article" date="2017" name="Antonie Van Leeuwenhoek">
        <title>Rhizobium rhizosphaerae sp. nov., a novel species isolated from rice rhizosphere.</title>
        <authorList>
            <person name="Zhao J.J."/>
            <person name="Zhang J."/>
            <person name="Zhang R.J."/>
            <person name="Zhang C.W."/>
            <person name="Yin H.Q."/>
            <person name="Zhang X.X."/>
        </authorList>
    </citation>
    <scope>NUCLEOTIDE SEQUENCE [LARGE SCALE GENOMIC DNA]</scope>
    <source>
        <strain evidence="2 3">RD15</strain>
    </source>
</reference>
<keyword evidence="3" id="KW-1185">Reference proteome</keyword>
<name>A0ABX3P808_9HYPH</name>
<protein>
    <submittedName>
        <fullName evidence="2">MBL fold metallo-hydrolase</fullName>
    </submittedName>
</protein>
<feature type="domain" description="Metallo-beta-lactamase" evidence="1">
    <location>
        <begin position="56"/>
        <end position="253"/>
    </location>
</feature>
<evidence type="ECO:0000313" key="3">
    <source>
        <dbReference type="Proteomes" id="UP000192652"/>
    </source>
</evidence>
<evidence type="ECO:0000259" key="1">
    <source>
        <dbReference type="Pfam" id="PF12706"/>
    </source>
</evidence>
<dbReference type="CDD" id="cd07715">
    <property type="entry name" value="TaR3-like_MBL-fold"/>
    <property type="match status" value="1"/>
</dbReference>
<dbReference type="InterPro" id="IPR001279">
    <property type="entry name" value="Metallo-B-lactamas"/>
</dbReference>